<feature type="domain" description="HNH nuclease" evidence="1">
    <location>
        <begin position="164"/>
        <end position="239"/>
    </location>
</feature>
<evidence type="ECO:0000259" key="1">
    <source>
        <dbReference type="Pfam" id="PF13391"/>
    </source>
</evidence>
<keyword evidence="3" id="KW-1185">Reference proteome</keyword>
<evidence type="ECO:0000313" key="3">
    <source>
        <dbReference type="Proteomes" id="UP000076761"/>
    </source>
</evidence>
<dbReference type="STRING" id="1314782.A0A165NLP4"/>
<gene>
    <name evidence="2" type="ORF">NEOLEDRAFT_1172850</name>
</gene>
<name>A0A165NLP4_9AGAM</name>
<proteinExistence type="predicted"/>
<dbReference type="EMBL" id="KV425632">
    <property type="protein sequence ID" value="KZT19818.1"/>
    <property type="molecule type" value="Genomic_DNA"/>
</dbReference>
<dbReference type="Pfam" id="PF13391">
    <property type="entry name" value="HNH_2"/>
    <property type="match status" value="1"/>
</dbReference>
<sequence>MPSTPLPESPGFDAEGTRTWQLLLRAEKMAMPLSRAATSKYKDQLVAVRVLGWFLKDFWDHTSRTDFGLLLYHRLITEISSCYHTEQPVEVGHSKVIQLGLSYSNQLLRVCRSDTGPTPTPSSDVSHPSFDAMMVDSTINGMKTAPKSKSEAKIQALVRDGYRCMISGILDYDSVGDQDVPVTMTQCAHLFSEFGQDKDKMFGLNEVVQSLLGGQVNNLGNVLTMSDALHRKFDEYEFWLEEVDGQLNTYDLRARHEKFFRLADNPRRRVKFEVDQGVLALCAEKGLLPPPLPNRNLIAIRSACARVAHVSGAAELVVQLLRDRGETSVMASDGSTAPLLTSLLLHAPFDRITT</sequence>
<reference evidence="2 3" key="1">
    <citation type="journal article" date="2016" name="Mol. Biol. Evol.">
        <title>Comparative Genomics of Early-Diverging Mushroom-Forming Fungi Provides Insights into the Origins of Lignocellulose Decay Capabilities.</title>
        <authorList>
            <person name="Nagy L.G."/>
            <person name="Riley R."/>
            <person name="Tritt A."/>
            <person name="Adam C."/>
            <person name="Daum C."/>
            <person name="Floudas D."/>
            <person name="Sun H."/>
            <person name="Yadav J.S."/>
            <person name="Pangilinan J."/>
            <person name="Larsson K.H."/>
            <person name="Matsuura K."/>
            <person name="Barry K."/>
            <person name="Labutti K."/>
            <person name="Kuo R."/>
            <person name="Ohm R.A."/>
            <person name="Bhattacharya S.S."/>
            <person name="Shirouzu T."/>
            <person name="Yoshinaga Y."/>
            <person name="Martin F.M."/>
            <person name="Grigoriev I.V."/>
            <person name="Hibbett D.S."/>
        </authorList>
    </citation>
    <scope>NUCLEOTIDE SEQUENCE [LARGE SCALE GENOMIC DNA]</scope>
    <source>
        <strain evidence="2 3">HHB14362 ss-1</strain>
    </source>
</reference>
<evidence type="ECO:0000313" key="2">
    <source>
        <dbReference type="EMBL" id="KZT19818.1"/>
    </source>
</evidence>
<accession>A0A165NLP4</accession>
<dbReference type="InParanoid" id="A0A165NLP4"/>
<organism evidence="2 3">
    <name type="scientific">Neolentinus lepideus HHB14362 ss-1</name>
    <dbReference type="NCBI Taxonomy" id="1314782"/>
    <lineage>
        <taxon>Eukaryota</taxon>
        <taxon>Fungi</taxon>
        <taxon>Dikarya</taxon>
        <taxon>Basidiomycota</taxon>
        <taxon>Agaricomycotina</taxon>
        <taxon>Agaricomycetes</taxon>
        <taxon>Gloeophyllales</taxon>
        <taxon>Gloeophyllaceae</taxon>
        <taxon>Neolentinus</taxon>
    </lineage>
</organism>
<protein>
    <recommendedName>
        <fullName evidence="1">HNH nuclease domain-containing protein</fullName>
    </recommendedName>
</protein>
<dbReference type="OrthoDB" id="2104739at2759"/>
<dbReference type="Proteomes" id="UP000076761">
    <property type="component" value="Unassembled WGS sequence"/>
</dbReference>
<dbReference type="InterPro" id="IPR003615">
    <property type="entry name" value="HNH_nuc"/>
</dbReference>
<dbReference type="AlphaFoldDB" id="A0A165NLP4"/>